<dbReference type="VEuPathDB" id="FungiDB:BO78DRAFT_321601"/>
<dbReference type="EMBL" id="KZ826374">
    <property type="protein sequence ID" value="PYI03945.1"/>
    <property type="molecule type" value="Genomic_DNA"/>
</dbReference>
<gene>
    <name evidence="11" type="ORF">BO78DRAFT_321601</name>
</gene>
<evidence type="ECO:0000256" key="3">
    <source>
        <dbReference type="ARBA" id="ARBA00022448"/>
    </source>
</evidence>
<keyword evidence="12" id="KW-1185">Reference proteome</keyword>
<feature type="compositionally biased region" description="Polar residues" evidence="8">
    <location>
        <begin position="1"/>
        <end position="12"/>
    </location>
</feature>
<keyword evidence="7 9" id="KW-0472">Membrane</keyword>
<dbReference type="Gene3D" id="1.20.1420.30">
    <property type="entry name" value="NCX, central ion-binding region"/>
    <property type="match status" value="2"/>
</dbReference>
<keyword evidence="3" id="KW-0813">Transport</keyword>
<dbReference type="AlphaFoldDB" id="A0A319E739"/>
<feature type="transmembrane region" description="Helical" evidence="9">
    <location>
        <begin position="378"/>
        <end position="395"/>
    </location>
</feature>
<keyword evidence="4 9" id="KW-0812">Transmembrane</keyword>
<feature type="transmembrane region" description="Helical" evidence="9">
    <location>
        <begin position="347"/>
        <end position="366"/>
    </location>
</feature>
<evidence type="ECO:0000256" key="2">
    <source>
        <dbReference type="ARBA" id="ARBA00008170"/>
    </source>
</evidence>
<dbReference type="GO" id="GO:0000329">
    <property type="term" value="C:fungal-type vacuole membrane"/>
    <property type="evidence" value="ECO:0007669"/>
    <property type="project" value="TreeGrafter"/>
</dbReference>
<dbReference type="Proteomes" id="UP000248423">
    <property type="component" value="Unassembled WGS sequence"/>
</dbReference>
<name>A0A319E739_ASPSB</name>
<evidence type="ECO:0000256" key="1">
    <source>
        <dbReference type="ARBA" id="ARBA00004127"/>
    </source>
</evidence>
<dbReference type="Pfam" id="PF01699">
    <property type="entry name" value="Na_Ca_ex"/>
    <property type="match status" value="2"/>
</dbReference>
<keyword evidence="6" id="KW-0406">Ion transport</keyword>
<feature type="domain" description="Sodium/calcium exchanger membrane region" evidence="10">
    <location>
        <begin position="80"/>
        <end position="231"/>
    </location>
</feature>
<sequence length="453" mass="48841">MEDSSGISGESNPPTPSPTDRGFSPTGPLHWRPNPFHMAIVRIGSHPFLRALTAFVLLGFVSGILGWPCKVVFWLNLGALIPLMALITIAIAELSHTLGPFLHELLKATLGNSVELMVGIVSAQMGQGRIFHSVVVGSILCYSLLVLGSCFFISGYDKENLTFDRTLTGIMSSLMIMVCIALVLPGVMVTFPSLDTISINAIVTSHEVRLVSYGIAIILLLLLAVFLLFQLKTHAELFHKAERTGRAQLDNSSTDGRADELHPDHHLGVFTPSQAGLALLAGVACLTVCVAYLVNSVKVSLERGTGTSFPILVWVPLVGNVTKYVTIVTISRQGHVETAVRTILNSVLRLTLLVTPVLVLMGWSLGQSVTLQMDNFEATMLFLAAMVMSHVIHEGRANYFDGLMLCGTSVSPGAAPSVLCCDCPYTDQLTDTLSRGWPFMSVPVSVPARMLRS</sequence>
<feature type="transmembrane region" description="Helical" evidence="9">
    <location>
        <begin position="166"/>
        <end position="191"/>
    </location>
</feature>
<dbReference type="PANTHER" id="PTHR31503">
    <property type="entry name" value="VACUOLAR CALCIUM ION TRANSPORTER"/>
    <property type="match status" value="1"/>
</dbReference>
<dbReference type="PANTHER" id="PTHR31503:SF22">
    <property type="entry name" value="VACUOLAR CALCIUM ION TRANSPORTER"/>
    <property type="match status" value="1"/>
</dbReference>
<feature type="region of interest" description="Disordered" evidence="8">
    <location>
        <begin position="1"/>
        <end position="26"/>
    </location>
</feature>
<dbReference type="GO" id="GO:0006874">
    <property type="term" value="P:intracellular calcium ion homeostasis"/>
    <property type="evidence" value="ECO:0007669"/>
    <property type="project" value="TreeGrafter"/>
</dbReference>
<feature type="transmembrane region" description="Helical" evidence="9">
    <location>
        <begin position="130"/>
        <end position="154"/>
    </location>
</feature>
<feature type="transmembrane region" description="Helical" evidence="9">
    <location>
        <begin position="48"/>
        <end position="67"/>
    </location>
</feature>
<dbReference type="InterPro" id="IPR004837">
    <property type="entry name" value="NaCa_Exmemb"/>
</dbReference>
<proteinExistence type="inferred from homology"/>
<comment type="similarity">
    <text evidence="2">Belongs to the Ca(2+):cation antiporter (CaCA) (TC 2.A.19) family.</text>
</comment>
<evidence type="ECO:0000256" key="9">
    <source>
        <dbReference type="SAM" id="Phobius"/>
    </source>
</evidence>
<evidence type="ECO:0000313" key="11">
    <source>
        <dbReference type="EMBL" id="PYI03945.1"/>
    </source>
</evidence>
<evidence type="ECO:0000256" key="7">
    <source>
        <dbReference type="ARBA" id="ARBA00023136"/>
    </source>
</evidence>
<evidence type="ECO:0000256" key="4">
    <source>
        <dbReference type="ARBA" id="ARBA00022692"/>
    </source>
</evidence>
<feature type="transmembrane region" description="Helical" evidence="9">
    <location>
        <begin position="73"/>
        <end position="93"/>
    </location>
</feature>
<evidence type="ECO:0000256" key="6">
    <source>
        <dbReference type="ARBA" id="ARBA00023065"/>
    </source>
</evidence>
<keyword evidence="5 9" id="KW-1133">Transmembrane helix</keyword>
<protein>
    <submittedName>
        <fullName evidence="11">Vacuolar calcium ion transporter</fullName>
    </submittedName>
</protein>
<dbReference type="OrthoDB" id="1699231at2759"/>
<feature type="transmembrane region" description="Helical" evidence="9">
    <location>
        <begin position="306"/>
        <end position="326"/>
    </location>
</feature>
<accession>A0A319E739</accession>
<evidence type="ECO:0000259" key="10">
    <source>
        <dbReference type="Pfam" id="PF01699"/>
    </source>
</evidence>
<evidence type="ECO:0000256" key="8">
    <source>
        <dbReference type="SAM" id="MobiDB-lite"/>
    </source>
</evidence>
<evidence type="ECO:0000256" key="5">
    <source>
        <dbReference type="ARBA" id="ARBA00022989"/>
    </source>
</evidence>
<feature type="domain" description="Sodium/calcium exchanger membrane region" evidence="10">
    <location>
        <begin position="277"/>
        <end position="407"/>
    </location>
</feature>
<dbReference type="GO" id="GO:0015369">
    <property type="term" value="F:calcium:proton antiporter activity"/>
    <property type="evidence" value="ECO:0007669"/>
    <property type="project" value="TreeGrafter"/>
</dbReference>
<reference evidence="11 12" key="1">
    <citation type="submission" date="2018-02" db="EMBL/GenBank/DDBJ databases">
        <title>The genomes of Aspergillus section Nigri reveals drivers in fungal speciation.</title>
        <authorList>
            <consortium name="DOE Joint Genome Institute"/>
            <person name="Vesth T.C."/>
            <person name="Nybo J."/>
            <person name="Theobald S."/>
            <person name="Brandl J."/>
            <person name="Frisvad J.C."/>
            <person name="Nielsen K.F."/>
            <person name="Lyhne E.K."/>
            <person name="Kogle M.E."/>
            <person name="Kuo A."/>
            <person name="Riley R."/>
            <person name="Clum A."/>
            <person name="Nolan M."/>
            <person name="Lipzen A."/>
            <person name="Salamov A."/>
            <person name="Henrissat B."/>
            <person name="Wiebenga A."/>
            <person name="De vries R.P."/>
            <person name="Grigoriev I.V."/>
            <person name="Mortensen U.H."/>
            <person name="Andersen M.R."/>
            <person name="Baker S.E."/>
        </authorList>
    </citation>
    <scope>NUCLEOTIDE SEQUENCE [LARGE SCALE GENOMIC DNA]</scope>
    <source>
        <strain evidence="11 12">CBS 121057</strain>
    </source>
</reference>
<dbReference type="InterPro" id="IPR044880">
    <property type="entry name" value="NCX_ion-bd_dom_sf"/>
</dbReference>
<feature type="transmembrane region" description="Helical" evidence="9">
    <location>
        <begin position="211"/>
        <end position="231"/>
    </location>
</feature>
<comment type="subcellular location">
    <subcellularLocation>
        <location evidence="1">Endomembrane system</location>
        <topology evidence="1">Multi-pass membrane protein</topology>
    </subcellularLocation>
</comment>
<organism evidence="11 12">
    <name type="scientific">Aspergillus sclerotiicarbonarius (strain CBS 121057 / IBT 28362)</name>
    <dbReference type="NCBI Taxonomy" id="1448318"/>
    <lineage>
        <taxon>Eukaryota</taxon>
        <taxon>Fungi</taxon>
        <taxon>Dikarya</taxon>
        <taxon>Ascomycota</taxon>
        <taxon>Pezizomycotina</taxon>
        <taxon>Eurotiomycetes</taxon>
        <taxon>Eurotiomycetidae</taxon>
        <taxon>Eurotiales</taxon>
        <taxon>Aspergillaceae</taxon>
        <taxon>Aspergillus</taxon>
        <taxon>Aspergillus subgen. Circumdati</taxon>
    </lineage>
</organism>
<evidence type="ECO:0000313" key="12">
    <source>
        <dbReference type="Proteomes" id="UP000248423"/>
    </source>
</evidence>
<feature type="transmembrane region" description="Helical" evidence="9">
    <location>
        <begin position="275"/>
        <end position="294"/>
    </location>
</feature>
<dbReference type="InterPro" id="IPR004713">
    <property type="entry name" value="CaH_exchang"/>
</dbReference>
<dbReference type="STRING" id="1448318.A0A319E739"/>
<dbReference type="GO" id="GO:0012505">
    <property type="term" value="C:endomembrane system"/>
    <property type="evidence" value="ECO:0007669"/>
    <property type="project" value="UniProtKB-SubCell"/>
</dbReference>